<evidence type="ECO:0000256" key="6">
    <source>
        <dbReference type="ARBA" id="ARBA00022777"/>
    </source>
</evidence>
<dbReference type="EC" id="2.7.13.3" evidence="3"/>
<dbReference type="SUPFAM" id="SSF55874">
    <property type="entry name" value="ATPase domain of HSP90 chaperone/DNA topoisomerase II/histidine kinase"/>
    <property type="match status" value="1"/>
</dbReference>
<name>A0ABS0AK04_9GAMM</name>
<sequence>MTRRGGIRRQLQWLGVIPALIMLILVLVSLTWQRFQDADNEVRQLGGFLAQQLAGSAEYGVLSGNLSDLRRQANMVLARPDVQYVQFRDQDGEPLLRAGLEADRVVGEDVLEFHAGIYRQPVALDPAFGEGRSARPDRIGEVVLGVSRGRILARQKEIIGTSLLPALLAMVVGLFSAGYLARQIADPISYLSGLVRVIRGGDYHVRGVRPLSGELGHLQIDINELAASLDQARRDQQVAMTELREAHHRAEHASQAKSDFLAMMSHELRTPMNGVLGMLQLLETTHQDDEQREYTDAALESTGHLLAVINDILDFSRIEAGRMEIDQSYFAPEPLLQNCVGTFRYLAREKGLYLEMEGAEALAGLEIRSDATRLRQILSNLISNAVKFTEAGGIRVRVDVRHDERHMLNLTIDVRDTGIGIAEHKLDRLFQAFSQLDSSSARRFGGTGLGLVIARRLAQILGGDLTVTSDPEQGSCFSLALRVRSRAVEQPAVAEPKKEVTQLSGRVLLVEDNDVNRLVACRMLEHLGLEVATAGDGATALAMCAEQNFDCLLMDVQMPVMDGLEATRALRRREREAGRDPVPIIALTANAMFEERQRCLAAGMDAHLAKPFRRRRLARLLSRYL</sequence>
<feature type="transmembrane region" description="Helical" evidence="9">
    <location>
        <begin position="12"/>
        <end position="32"/>
    </location>
</feature>
<reference evidence="13 14" key="1">
    <citation type="submission" date="2012-09" db="EMBL/GenBank/DDBJ databases">
        <title>Genome Sequence of alkane-degrading Bacterium Alcanivorax venustensis ISO4.</title>
        <authorList>
            <person name="Lai Q."/>
            <person name="Shao Z."/>
        </authorList>
    </citation>
    <scope>NUCLEOTIDE SEQUENCE [LARGE SCALE GENOMIC DNA]</scope>
    <source>
        <strain evidence="13 14">ISO4</strain>
    </source>
</reference>
<evidence type="ECO:0000259" key="11">
    <source>
        <dbReference type="PROSITE" id="PS50110"/>
    </source>
</evidence>
<evidence type="ECO:0000256" key="4">
    <source>
        <dbReference type="ARBA" id="ARBA00022553"/>
    </source>
</evidence>
<dbReference type="PROSITE" id="PS50110">
    <property type="entry name" value="RESPONSE_REGULATORY"/>
    <property type="match status" value="1"/>
</dbReference>
<dbReference type="RefSeq" id="WP_194856804.1">
    <property type="nucleotide sequence ID" value="NZ_ARXR01000046.1"/>
</dbReference>
<organism evidence="13 14">
    <name type="scientific">Alloalcanivorax venustensis ISO4</name>
    <dbReference type="NCBI Taxonomy" id="1177184"/>
    <lineage>
        <taxon>Bacteria</taxon>
        <taxon>Pseudomonadati</taxon>
        <taxon>Pseudomonadota</taxon>
        <taxon>Gammaproteobacteria</taxon>
        <taxon>Oceanospirillales</taxon>
        <taxon>Alcanivoracaceae</taxon>
        <taxon>Alloalcanivorax</taxon>
    </lineage>
</organism>
<comment type="subcellular location">
    <subcellularLocation>
        <location evidence="2">Membrane</location>
    </subcellularLocation>
</comment>
<evidence type="ECO:0000313" key="13">
    <source>
        <dbReference type="EMBL" id="MBF5054462.1"/>
    </source>
</evidence>
<dbReference type="PROSITE" id="PS50109">
    <property type="entry name" value="HIS_KIN"/>
    <property type="match status" value="1"/>
</dbReference>
<evidence type="ECO:0000313" key="14">
    <source>
        <dbReference type="Proteomes" id="UP000644441"/>
    </source>
</evidence>
<gene>
    <name evidence="13" type="ORF">ISO4_03064</name>
</gene>
<dbReference type="InterPro" id="IPR004358">
    <property type="entry name" value="Sig_transdc_His_kin-like_C"/>
</dbReference>
<dbReference type="Pfam" id="PF02518">
    <property type="entry name" value="HATPase_c"/>
    <property type="match status" value="1"/>
</dbReference>
<evidence type="ECO:0000256" key="1">
    <source>
        <dbReference type="ARBA" id="ARBA00000085"/>
    </source>
</evidence>
<keyword evidence="9" id="KW-0812">Transmembrane</keyword>
<dbReference type="GO" id="GO:0016301">
    <property type="term" value="F:kinase activity"/>
    <property type="evidence" value="ECO:0007669"/>
    <property type="project" value="UniProtKB-KW"/>
</dbReference>
<dbReference type="CDD" id="cd00082">
    <property type="entry name" value="HisKA"/>
    <property type="match status" value="1"/>
</dbReference>
<keyword evidence="4 8" id="KW-0597">Phosphoprotein</keyword>
<dbReference type="SMART" id="SM00448">
    <property type="entry name" value="REC"/>
    <property type="match status" value="1"/>
</dbReference>
<keyword evidence="6 13" id="KW-0418">Kinase</keyword>
<dbReference type="Pfam" id="PF00512">
    <property type="entry name" value="HisKA"/>
    <property type="match status" value="1"/>
</dbReference>
<evidence type="ECO:0000256" key="9">
    <source>
        <dbReference type="SAM" id="Phobius"/>
    </source>
</evidence>
<dbReference type="SUPFAM" id="SSF47384">
    <property type="entry name" value="Homodimeric domain of signal transducing histidine kinase"/>
    <property type="match status" value="1"/>
</dbReference>
<dbReference type="Gene3D" id="3.30.565.10">
    <property type="entry name" value="Histidine kinase-like ATPase, C-terminal domain"/>
    <property type="match status" value="1"/>
</dbReference>
<feature type="domain" description="Response regulatory" evidence="11">
    <location>
        <begin position="506"/>
        <end position="625"/>
    </location>
</feature>
<dbReference type="SMART" id="SM00388">
    <property type="entry name" value="HisKA"/>
    <property type="match status" value="1"/>
</dbReference>
<accession>A0ABS0AK04</accession>
<keyword evidence="5" id="KW-0808">Transferase</keyword>
<evidence type="ECO:0000256" key="7">
    <source>
        <dbReference type="ARBA" id="ARBA00023012"/>
    </source>
</evidence>
<dbReference type="PROSITE" id="PS50885">
    <property type="entry name" value="HAMP"/>
    <property type="match status" value="1"/>
</dbReference>
<protein>
    <recommendedName>
        <fullName evidence="3">histidine kinase</fullName>
        <ecNumber evidence="3">2.7.13.3</ecNumber>
    </recommendedName>
</protein>
<dbReference type="InterPro" id="IPR003594">
    <property type="entry name" value="HATPase_dom"/>
</dbReference>
<evidence type="ECO:0000256" key="3">
    <source>
        <dbReference type="ARBA" id="ARBA00012438"/>
    </source>
</evidence>
<dbReference type="CDD" id="cd17546">
    <property type="entry name" value="REC_hyHK_CKI1_RcsC-like"/>
    <property type="match status" value="1"/>
</dbReference>
<feature type="domain" description="HAMP" evidence="12">
    <location>
        <begin position="182"/>
        <end position="234"/>
    </location>
</feature>
<dbReference type="InterPro" id="IPR001789">
    <property type="entry name" value="Sig_transdc_resp-reg_receiver"/>
</dbReference>
<dbReference type="EMBL" id="ARXR01000046">
    <property type="protein sequence ID" value="MBF5054462.1"/>
    <property type="molecule type" value="Genomic_DNA"/>
</dbReference>
<dbReference type="CDD" id="cd16922">
    <property type="entry name" value="HATPase_EvgS-ArcB-TorS-like"/>
    <property type="match status" value="1"/>
</dbReference>
<evidence type="ECO:0000256" key="2">
    <source>
        <dbReference type="ARBA" id="ARBA00004370"/>
    </source>
</evidence>
<comment type="caution">
    <text evidence="13">The sequence shown here is derived from an EMBL/GenBank/DDBJ whole genome shotgun (WGS) entry which is preliminary data.</text>
</comment>
<dbReference type="SMART" id="SM00387">
    <property type="entry name" value="HATPase_c"/>
    <property type="match status" value="1"/>
</dbReference>
<keyword evidence="14" id="KW-1185">Reference proteome</keyword>
<feature type="modified residue" description="4-aspartylphosphate" evidence="8">
    <location>
        <position position="555"/>
    </location>
</feature>
<evidence type="ECO:0000256" key="5">
    <source>
        <dbReference type="ARBA" id="ARBA00022679"/>
    </source>
</evidence>
<keyword evidence="9" id="KW-1133">Transmembrane helix</keyword>
<dbReference type="SUPFAM" id="SSF52172">
    <property type="entry name" value="CheY-like"/>
    <property type="match status" value="1"/>
</dbReference>
<dbReference type="PANTHER" id="PTHR45339">
    <property type="entry name" value="HYBRID SIGNAL TRANSDUCTION HISTIDINE KINASE J"/>
    <property type="match status" value="1"/>
</dbReference>
<dbReference type="InterPro" id="IPR036097">
    <property type="entry name" value="HisK_dim/P_sf"/>
</dbReference>
<dbReference type="InterPro" id="IPR011006">
    <property type="entry name" value="CheY-like_superfamily"/>
</dbReference>
<dbReference type="InterPro" id="IPR005467">
    <property type="entry name" value="His_kinase_dom"/>
</dbReference>
<keyword evidence="9" id="KW-0472">Membrane</keyword>
<keyword evidence="7" id="KW-0902">Two-component regulatory system</keyword>
<evidence type="ECO:0000256" key="8">
    <source>
        <dbReference type="PROSITE-ProRule" id="PRU00169"/>
    </source>
</evidence>
<dbReference type="Pfam" id="PF00072">
    <property type="entry name" value="Response_reg"/>
    <property type="match status" value="1"/>
</dbReference>
<feature type="transmembrane region" description="Helical" evidence="9">
    <location>
        <begin position="158"/>
        <end position="181"/>
    </location>
</feature>
<proteinExistence type="predicted"/>
<feature type="domain" description="Histidine kinase" evidence="10">
    <location>
        <begin position="263"/>
        <end position="485"/>
    </location>
</feature>
<dbReference type="PANTHER" id="PTHR45339:SF1">
    <property type="entry name" value="HYBRID SIGNAL TRANSDUCTION HISTIDINE KINASE J"/>
    <property type="match status" value="1"/>
</dbReference>
<dbReference type="InterPro" id="IPR003660">
    <property type="entry name" value="HAMP_dom"/>
</dbReference>
<dbReference type="Gene3D" id="6.10.340.10">
    <property type="match status" value="1"/>
</dbReference>
<dbReference type="Gene3D" id="3.40.50.2300">
    <property type="match status" value="1"/>
</dbReference>
<evidence type="ECO:0000259" key="10">
    <source>
        <dbReference type="PROSITE" id="PS50109"/>
    </source>
</evidence>
<comment type="catalytic activity">
    <reaction evidence="1">
        <text>ATP + protein L-histidine = ADP + protein N-phospho-L-histidine.</text>
        <dbReference type="EC" id="2.7.13.3"/>
    </reaction>
</comment>
<dbReference type="PRINTS" id="PR00344">
    <property type="entry name" value="BCTRLSENSOR"/>
</dbReference>
<dbReference type="InterPro" id="IPR036890">
    <property type="entry name" value="HATPase_C_sf"/>
</dbReference>
<dbReference type="Proteomes" id="UP000644441">
    <property type="component" value="Unassembled WGS sequence"/>
</dbReference>
<dbReference type="InterPro" id="IPR003661">
    <property type="entry name" value="HisK_dim/P_dom"/>
</dbReference>
<dbReference type="Gene3D" id="1.10.287.130">
    <property type="match status" value="1"/>
</dbReference>
<evidence type="ECO:0000259" key="12">
    <source>
        <dbReference type="PROSITE" id="PS50885"/>
    </source>
</evidence>